<accession>A0A9X2K5W8</accession>
<evidence type="ECO:0000256" key="1">
    <source>
        <dbReference type="SAM" id="SignalP"/>
    </source>
</evidence>
<comment type="caution">
    <text evidence="2">The sequence shown here is derived from an EMBL/GenBank/DDBJ whole genome shotgun (WGS) entry which is preliminary data.</text>
</comment>
<protein>
    <recommendedName>
        <fullName evidence="4">Secreted protein</fullName>
    </recommendedName>
</protein>
<dbReference type="EMBL" id="JAMZEB010000002">
    <property type="protein sequence ID" value="MCP2361957.1"/>
    <property type="molecule type" value="Genomic_DNA"/>
</dbReference>
<name>A0A9X2K5W8_9ACTN</name>
<organism evidence="2 3">
    <name type="scientific">Nonomuraea thailandensis</name>
    <dbReference type="NCBI Taxonomy" id="1188745"/>
    <lineage>
        <taxon>Bacteria</taxon>
        <taxon>Bacillati</taxon>
        <taxon>Actinomycetota</taxon>
        <taxon>Actinomycetes</taxon>
        <taxon>Streptosporangiales</taxon>
        <taxon>Streptosporangiaceae</taxon>
        <taxon>Nonomuraea</taxon>
    </lineage>
</organism>
<feature type="signal peptide" evidence="1">
    <location>
        <begin position="1"/>
        <end position="27"/>
    </location>
</feature>
<dbReference type="Proteomes" id="UP001139648">
    <property type="component" value="Unassembled WGS sequence"/>
</dbReference>
<proteinExistence type="predicted"/>
<gene>
    <name evidence="2" type="ORF">HD597_008977</name>
</gene>
<dbReference type="AlphaFoldDB" id="A0A9X2K5W8"/>
<keyword evidence="1" id="KW-0732">Signal</keyword>
<keyword evidence="3" id="KW-1185">Reference proteome</keyword>
<dbReference type="RefSeq" id="WP_253752087.1">
    <property type="nucleotide sequence ID" value="NZ_BAABKA010000027.1"/>
</dbReference>
<sequence length="91" mass="9321">MRTLHHTLPRLRVAVAAVFVAGAVVVAAGSPAAANCVPRSDYEEHPASGQGGGGLHPEGYVDHAGYKCVDGAWVHEATAEVDKDLGGSFQG</sequence>
<evidence type="ECO:0000313" key="3">
    <source>
        <dbReference type="Proteomes" id="UP001139648"/>
    </source>
</evidence>
<evidence type="ECO:0008006" key="4">
    <source>
        <dbReference type="Google" id="ProtNLM"/>
    </source>
</evidence>
<feature type="chain" id="PRO_5040798842" description="Secreted protein" evidence="1">
    <location>
        <begin position="28"/>
        <end position="91"/>
    </location>
</feature>
<reference evidence="2" key="1">
    <citation type="submission" date="2022-06" db="EMBL/GenBank/DDBJ databases">
        <title>Sequencing the genomes of 1000 actinobacteria strains.</title>
        <authorList>
            <person name="Klenk H.-P."/>
        </authorList>
    </citation>
    <scope>NUCLEOTIDE SEQUENCE</scope>
    <source>
        <strain evidence="2">DSM 46694</strain>
    </source>
</reference>
<evidence type="ECO:0000313" key="2">
    <source>
        <dbReference type="EMBL" id="MCP2361957.1"/>
    </source>
</evidence>